<evidence type="ECO:0000313" key="4">
    <source>
        <dbReference type="EMBL" id="CAF5005403.1"/>
    </source>
</evidence>
<dbReference type="PROSITE" id="PS51362">
    <property type="entry name" value="TGF_BETA_2"/>
    <property type="match status" value="1"/>
</dbReference>
<dbReference type="EMBL" id="CAJOBI010206057">
    <property type="protein sequence ID" value="CAF5005403.1"/>
    <property type="molecule type" value="Genomic_DNA"/>
</dbReference>
<dbReference type="GO" id="GO:0008083">
    <property type="term" value="F:growth factor activity"/>
    <property type="evidence" value="ECO:0007669"/>
    <property type="project" value="InterPro"/>
</dbReference>
<accession>A0A8S3DJM2</accession>
<keyword evidence="2" id="KW-0964">Secreted</keyword>
<protein>
    <recommendedName>
        <fullName evidence="3">TGF-beta family profile domain-containing protein</fullName>
    </recommendedName>
</protein>
<comment type="caution">
    <text evidence="4">The sequence shown here is derived from an EMBL/GenBank/DDBJ whole genome shotgun (WGS) entry which is preliminary data.</text>
</comment>
<comment type="subcellular location">
    <subcellularLocation>
        <location evidence="1">Secreted</location>
    </subcellularLocation>
</comment>
<feature type="domain" description="TGF-beta family profile" evidence="3">
    <location>
        <begin position="1"/>
        <end position="33"/>
    </location>
</feature>
<organism evidence="4 5">
    <name type="scientific">Rotaria magnacalcarata</name>
    <dbReference type="NCBI Taxonomy" id="392030"/>
    <lineage>
        <taxon>Eukaryota</taxon>
        <taxon>Metazoa</taxon>
        <taxon>Spiralia</taxon>
        <taxon>Gnathifera</taxon>
        <taxon>Rotifera</taxon>
        <taxon>Eurotatoria</taxon>
        <taxon>Bdelloidea</taxon>
        <taxon>Philodinida</taxon>
        <taxon>Philodinidae</taxon>
        <taxon>Rotaria</taxon>
    </lineage>
</organism>
<dbReference type="InterPro" id="IPR001839">
    <property type="entry name" value="TGF-b_C"/>
</dbReference>
<feature type="non-terminal residue" evidence="4">
    <location>
        <position position="1"/>
    </location>
</feature>
<dbReference type="Proteomes" id="UP000676336">
    <property type="component" value="Unassembled WGS sequence"/>
</dbReference>
<dbReference type="GO" id="GO:0005576">
    <property type="term" value="C:extracellular region"/>
    <property type="evidence" value="ECO:0007669"/>
    <property type="project" value="UniProtKB-SubCell"/>
</dbReference>
<gene>
    <name evidence="4" type="ORF">SMN809_LOCUS56951</name>
</gene>
<dbReference type="AlphaFoldDB" id="A0A8S3DJM2"/>
<evidence type="ECO:0000259" key="3">
    <source>
        <dbReference type="PROSITE" id="PS51362"/>
    </source>
</evidence>
<evidence type="ECO:0000313" key="5">
    <source>
        <dbReference type="Proteomes" id="UP000676336"/>
    </source>
</evidence>
<evidence type="ECO:0000256" key="2">
    <source>
        <dbReference type="ARBA" id="ARBA00022525"/>
    </source>
</evidence>
<proteinExistence type="predicted"/>
<feature type="non-terminal residue" evidence="4">
    <location>
        <position position="40"/>
    </location>
</feature>
<reference evidence="4" key="1">
    <citation type="submission" date="2021-02" db="EMBL/GenBank/DDBJ databases">
        <authorList>
            <person name="Nowell W R."/>
        </authorList>
    </citation>
    <scope>NUCLEOTIDE SEQUENCE</scope>
</reference>
<evidence type="ECO:0000256" key="1">
    <source>
        <dbReference type="ARBA" id="ARBA00004613"/>
    </source>
</evidence>
<name>A0A8S3DJM2_9BILA</name>
<sequence length="40" mass="4363">RTGGLELLYTTTNGGPIIRKFIPNMVVEECKCGLPATIQQ</sequence>